<protein>
    <submittedName>
        <fullName evidence="2">Uncharacterized protein</fullName>
    </submittedName>
</protein>
<sequence>MAHYASYSAQSPYGHPSPPFYQQHPIAMPVAIPVLQPPAVRVYPVAIPAATYMERSRSAPVYYVRPMSPVPSSPVPSYVNLSSILGAQSTPHRPSCPSPLGHRERRGSSTQPTQPPSTQGQMRLANTPGPSRSPLPSAYTSVTTAKQDVHAKRGGLQGHSHASRPRSGSTGVLHTSHKPHPPNPNRVRFSREELGPHTPPKDHVLLPPPPHHLLVYGQPPQTHPVATAVPMYMYEYEGRGLREGVDPGSGGNPSRRPASPRGQSASERHPHDHLGHWHSEYNHSKR</sequence>
<feature type="compositionally biased region" description="Basic and acidic residues" evidence="1">
    <location>
        <begin position="266"/>
        <end position="286"/>
    </location>
</feature>
<dbReference type="Proteomes" id="UP000279236">
    <property type="component" value="Unassembled WGS sequence"/>
</dbReference>
<evidence type="ECO:0000256" key="1">
    <source>
        <dbReference type="SAM" id="MobiDB-lite"/>
    </source>
</evidence>
<reference evidence="2 3" key="1">
    <citation type="submission" date="2018-11" db="EMBL/GenBank/DDBJ databases">
        <title>Genome sequence of Apiotrichum porosum DSM 27194.</title>
        <authorList>
            <person name="Aliyu H."/>
            <person name="Gorte O."/>
            <person name="Ochsenreither K."/>
        </authorList>
    </citation>
    <scope>NUCLEOTIDE SEQUENCE [LARGE SCALE GENOMIC DNA]</scope>
    <source>
        <strain evidence="2 3">DSM 27194</strain>
    </source>
</reference>
<feature type="compositionally biased region" description="Basic and acidic residues" evidence="1">
    <location>
        <begin position="189"/>
        <end position="204"/>
    </location>
</feature>
<proteinExistence type="predicted"/>
<dbReference type="AlphaFoldDB" id="A0A427XDI5"/>
<dbReference type="EMBL" id="RSCE01000019">
    <property type="protein sequence ID" value="RSH76980.1"/>
    <property type="molecule type" value="Genomic_DNA"/>
</dbReference>
<gene>
    <name evidence="2" type="ORF">EHS24_003919</name>
</gene>
<accession>A0A427XDI5</accession>
<dbReference type="GeneID" id="39588462"/>
<feature type="region of interest" description="Disordered" evidence="1">
    <location>
        <begin position="88"/>
        <end position="206"/>
    </location>
</feature>
<evidence type="ECO:0000313" key="2">
    <source>
        <dbReference type="EMBL" id="RSH76980.1"/>
    </source>
</evidence>
<feature type="compositionally biased region" description="Low complexity" evidence="1">
    <location>
        <begin position="108"/>
        <end position="119"/>
    </location>
</feature>
<comment type="caution">
    <text evidence="2">The sequence shown here is derived from an EMBL/GenBank/DDBJ whole genome shotgun (WGS) entry which is preliminary data.</text>
</comment>
<name>A0A427XDI5_9TREE</name>
<evidence type="ECO:0000313" key="3">
    <source>
        <dbReference type="Proteomes" id="UP000279236"/>
    </source>
</evidence>
<keyword evidence="3" id="KW-1185">Reference proteome</keyword>
<feature type="region of interest" description="Disordered" evidence="1">
    <location>
        <begin position="240"/>
        <end position="286"/>
    </location>
</feature>
<organism evidence="2 3">
    <name type="scientific">Apiotrichum porosum</name>
    <dbReference type="NCBI Taxonomy" id="105984"/>
    <lineage>
        <taxon>Eukaryota</taxon>
        <taxon>Fungi</taxon>
        <taxon>Dikarya</taxon>
        <taxon>Basidiomycota</taxon>
        <taxon>Agaricomycotina</taxon>
        <taxon>Tremellomycetes</taxon>
        <taxon>Trichosporonales</taxon>
        <taxon>Trichosporonaceae</taxon>
        <taxon>Apiotrichum</taxon>
    </lineage>
</organism>
<dbReference type="RefSeq" id="XP_028472127.1">
    <property type="nucleotide sequence ID" value="XM_028619554.1"/>
</dbReference>